<dbReference type="RefSeq" id="WP_188038274.1">
    <property type="nucleotide sequence ID" value="NZ_JACVHF010000001.1"/>
</dbReference>
<dbReference type="PANTHER" id="PTHR35864:SF1">
    <property type="entry name" value="ZINC METALLOPROTEASE YWHC-RELATED"/>
    <property type="match status" value="1"/>
</dbReference>
<feature type="transmembrane region" description="Helical" evidence="13">
    <location>
        <begin position="159"/>
        <end position="178"/>
    </location>
</feature>
<keyword evidence="7" id="KW-0479">Metal-binding</keyword>
<keyword evidence="9" id="KW-0862">Zinc</keyword>
<comment type="similarity">
    <text evidence="3">Belongs to the peptidase M50B family.</text>
</comment>
<evidence type="ECO:0000256" key="10">
    <source>
        <dbReference type="ARBA" id="ARBA00022989"/>
    </source>
</evidence>
<evidence type="ECO:0000256" key="6">
    <source>
        <dbReference type="ARBA" id="ARBA00022692"/>
    </source>
</evidence>
<evidence type="ECO:0000256" key="12">
    <source>
        <dbReference type="ARBA" id="ARBA00023136"/>
    </source>
</evidence>
<sequence length="209" mass="23104">MFDFSLTDLIARAPAILIALALHEYAHARAAVWLGDPTPRWEGRLTINPLAHLDILGTIMLVFGPFGWAKPVHVNSANFKGDRKRGMMLVSLAGPLMNVLLAILSVILLIGFWNQPELRPILQSLLMINVGLAAFNILPIPPLDGSKILYGLLPYRYSGWLYSLEQYGSLILLLIVFFPSLSQILLMPIYDALYAIILPVGSAIGKLIF</sequence>
<evidence type="ECO:0000256" key="9">
    <source>
        <dbReference type="ARBA" id="ARBA00022833"/>
    </source>
</evidence>
<organism evidence="15 16">
    <name type="scientific">Heliobacterium chlorum</name>
    <dbReference type="NCBI Taxonomy" id="2698"/>
    <lineage>
        <taxon>Bacteria</taxon>
        <taxon>Bacillati</taxon>
        <taxon>Bacillota</taxon>
        <taxon>Clostridia</taxon>
        <taxon>Eubacteriales</taxon>
        <taxon>Heliobacteriaceae</taxon>
        <taxon>Heliobacterium</taxon>
    </lineage>
</organism>
<dbReference type="InterPro" id="IPR008915">
    <property type="entry name" value="Peptidase_M50"/>
</dbReference>
<evidence type="ECO:0000259" key="14">
    <source>
        <dbReference type="Pfam" id="PF02163"/>
    </source>
</evidence>
<evidence type="ECO:0000256" key="7">
    <source>
        <dbReference type="ARBA" id="ARBA00022723"/>
    </source>
</evidence>
<dbReference type="EMBL" id="JACVHF010000001">
    <property type="protein sequence ID" value="MBC9783093.1"/>
    <property type="molecule type" value="Genomic_DNA"/>
</dbReference>
<feature type="domain" description="Peptidase M50" evidence="14">
    <location>
        <begin position="118"/>
        <end position="154"/>
    </location>
</feature>
<dbReference type="InterPro" id="IPR052348">
    <property type="entry name" value="Metallopeptidase_M50B"/>
</dbReference>
<comment type="caution">
    <text evidence="15">The sequence shown here is derived from an EMBL/GenBank/DDBJ whole genome shotgun (WGS) entry which is preliminary data.</text>
</comment>
<feature type="transmembrane region" description="Helical" evidence="13">
    <location>
        <begin position="89"/>
        <end position="114"/>
    </location>
</feature>
<evidence type="ECO:0000313" key="16">
    <source>
        <dbReference type="Proteomes" id="UP000617402"/>
    </source>
</evidence>
<feature type="transmembrane region" description="Helical" evidence="13">
    <location>
        <begin position="184"/>
        <end position="208"/>
    </location>
</feature>
<proteinExistence type="inferred from homology"/>
<name>A0ABR7SX12_HELCL</name>
<evidence type="ECO:0000256" key="1">
    <source>
        <dbReference type="ARBA" id="ARBA00001947"/>
    </source>
</evidence>
<evidence type="ECO:0000256" key="3">
    <source>
        <dbReference type="ARBA" id="ARBA00007931"/>
    </source>
</evidence>
<reference evidence="15 16" key="1">
    <citation type="submission" date="2020-07" db="EMBL/GenBank/DDBJ databases">
        <title>Draft whole-genome sequence of Heliobacterium chlorum DSM 3682, type strain.</title>
        <authorList>
            <person name="Kyndt J.A."/>
            <person name="Meyer T.E."/>
            <person name="Imhoff J.F."/>
        </authorList>
    </citation>
    <scope>NUCLEOTIDE SEQUENCE [LARGE SCALE GENOMIC DNA]</scope>
    <source>
        <strain evidence="15 16">DSM 3682</strain>
    </source>
</reference>
<evidence type="ECO:0000256" key="2">
    <source>
        <dbReference type="ARBA" id="ARBA00004651"/>
    </source>
</evidence>
<keyword evidence="11" id="KW-0482">Metalloprotease</keyword>
<gene>
    <name evidence="15" type="ORF">H1S01_01055</name>
</gene>
<comment type="subcellular location">
    <subcellularLocation>
        <location evidence="2">Cell membrane</location>
        <topology evidence="2">Multi-pass membrane protein</topology>
    </subcellularLocation>
</comment>
<keyword evidence="6 13" id="KW-0812">Transmembrane</keyword>
<feature type="transmembrane region" description="Helical" evidence="13">
    <location>
        <begin position="120"/>
        <end position="138"/>
    </location>
</feature>
<dbReference type="CDD" id="cd06158">
    <property type="entry name" value="S2P-M50_like_1"/>
    <property type="match status" value="1"/>
</dbReference>
<evidence type="ECO:0000256" key="5">
    <source>
        <dbReference type="ARBA" id="ARBA00022670"/>
    </source>
</evidence>
<keyword evidence="5 15" id="KW-0645">Protease</keyword>
<keyword evidence="8" id="KW-0378">Hydrolase</keyword>
<dbReference type="GO" id="GO:0008233">
    <property type="term" value="F:peptidase activity"/>
    <property type="evidence" value="ECO:0007669"/>
    <property type="project" value="UniProtKB-KW"/>
</dbReference>
<dbReference type="InterPro" id="IPR044537">
    <property type="entry name" value="Rip2-like"/>
</dbReference>
<comment type="cofactor">
    <cofactor evidence="1">
        <name>Zn(2+)</name>
        <dbReference type="ChEBI" id="CHEBI:29105"/>
    </cofactor>
</comment>
<dbReference type="PANTHER" id="PTHR35864">
    <property type="entry name" value="ZINC METALLOPROTEASE MJ0611-RELATED"/>
    <property type="match status" value="1"/>
</dbReference>
<keyword evidence="16" id="KW-1185">Reference proteome</keyword>
<evidence type="ECO:0000256" key="11">
    <source>
        <dbReference type="ARBA" id="ARBA00023049"/>
    </source>
</evidence>
<feature type="transmembrane region" description="Helical" evidence="13">
    <location>
        <begin position="52"/>
        <end position="69"/>
    </location>
</feature>
<evidence type="ECO:0000256" key="4">
    <source>
        <dbReference type="ARBA" id="ARBA00022475"/>
    </source>
</evidence>
<dbReference type="Pfam" id="PF02163">
    <property type="entry name" value="Peptidase_M50"/>
    <property type="match status" value="1"/>
</dbReference>
<evidence type="ECO:0000256" key="8">
    <source>
        <dbReference type="ARBA" id="ARBA00022801"/>
    </source>
</evidence>
<dbReference type="GO" id="GO:0006508">
    <property type="term" value="P:proteolysis"/>
    <property type="evidence" value="ECO:0007669"/>
    <property type="project" value="UniProtKB-KW"/>
</dbReference>
<keyword evidence="10 13" id="KW-1133">Transmembrane helix</keyword>
<evidence type="ECO:0000313" key="15">
    <source>
        <dbReference type="EMBL" id="MBC9783093.1"/>
    </source>
</evidence>
<evidence type="ECO:0000256" key="13">
    <source>
        <dbReference type="SAM" id="Phobius"/>
    </source>
</evidence>
<dbReference type="Proteomes" id="UP000617402">
    <property type="component" value="Unassembled WGS sequence"/>
</dbReference>
<protein>
    <submittedName>
        <fullName evidence="15">Site-2 protease family protein</fullName>
    </submittedName>
</protein>
<accession>A0ABR7SX12</accession>
<keyword evidence="4" id="KW-1003">Cell membrane</keyword>
<keyword evidence="12 13" id="KW-0472">Membrane</keyword>